<proteinExistence type="predicted"/>
<evidence type="ECO:0000313" key="1">
    <source>
        <dbReference type="EMBL" id="CUU04762.1"/>
    </source>
</evidence>
<sequence length="93" mass="11049">MLYQIEVKQTKPFPVAEFEVKVSGKVSTNHTVSVEENYFKKLTNGKITVEKLVLLSFEFLLDREPNTSILRQFNLREINHYFPEYEDEITKMF</sequence>
<dbReference type="OrthoDB" id="9807072at2"/>
<dbReference type="Proteomes" id="UP000320623">
    <property type="component" value="Unassembled WGS sequence"/>
</dbReference>
<dbReference type="RefSeq" id="WP_140944819.1">
    <property type="nucleotide sequence ID" value="NZ_FAOO01000006.1"/>
</dbReference>
<evidence type="ECO:0000313" key="2">
    <source>
        <dbReference type="Proteomes" id="UP000320623"/>
    </source>
</evidence>
<organism evidence="1 2">
    <name type="scientific">Candidatus Thermokryptus mobilis</name>
    <dbReference type="NCBI Taxonomy" id="1643428"/>
    <lineage>
        <taxon>Bacteria</taxon>
        <taxon>Pseudomonadati</taxon>
        <taxon>Candidatus Kryptoniota</taxon>
        <taxon>Candidatus Thermokryptus</taxon>
    </lineage>
</organism>
<dbReference type="STRING" id="1643428.GCA_001442855_01041"/>
<reference evidence="2" key="1">
    <citation type="submission" date="2015-11" db="EMBL/GenBank/DDBJ databases">
        <authorList>
            <person name="Varghese N."/>
        </authorList>
    </citation>
    <scope>NUCLEOTIDE SEQUENCE [LARGE SCALE GENOMIC DNA]</scope>
</reference>
<dbReference type="EMBL" id="FAOO01000006">
    <property type="protein sequence ID" value="CUU04762.1"/>
    <property type="molecule type" value="Genomic_DNA"/>
</dbReference>
<keyword evidence="2" id="KW-1185">Reference proteome</keyword>
<name>A0A0S4N0G8_9BACT</name>
<protein>
    <submittedName>
        <fullName evidence="1">Uncharacterized protein</fullName>
    </submittedName>
</protein>
<accession>A0A0S4N0G8</accession>
<gene>
    <name evidence="1" type="ORF">JGI1_01066</name>
</gene>
<dbReference type="AlphaFoldDB" id="A0A0S4N0G8"/>